<dbReference type="Proteomes" id="UP001144323">
    <property type="component" value="Unassembled WGS sequence"/>
</dbReference>
<dbReference type="AlphaFoldDB" id="A0A9W6LST8"/>
<evidence type="ECO:0000313" key="3">
    <source>
        <dbReference type="EMBL" id="GLI93832.1"/>
    </source>
</evidence>
<feature type="chain" id="PRO_5040930490" evidence="2">
    <location>
        <begin position="32"/>
        <end position="201"/>
    </location>
</feature>
<comment type="caution">
    <text evidence="3">The sequence shown here is derived from an EMBL/GenBank/DDBJ whole genome shotgun (WGS) entry which is preliminary data.</text>
</comment>
<evidence type="ECO:0000313" key="4">
    <source>
        <dbReference type="Proteomes" id="UP001144323"/>
    </source>
</evidence>
<feature type="compositionally biased region" description="Basic and acidic residues" evidence="1">
    <location>
        <begin position="141"/>
        <end position="150"/>
    </location>
</feature>
<accession>A0A9W6LST8</accession>
<name>A0A9W6LST8_9HYPH</name>
<sequence length="201" mass="20907">MPSKCNTQVRLMSVVAASVIAMMAGSIAARAQANSGPSQPTKNWADPGSLERAKAPPATEQAPAPQTGASSAADKGRDSSSTTGKTEEPKAASATAQKPNAVESDKLKELIRASEGGGIGKKAEGRASARHLPVHRANAHKSGEFREAARKKTPGNFAKKIVPSHIAYQNLPNKKDAPAVAAPDPQFDPFSGYRQPISAAY</sequence>
<feature type="region of interest" description="Disordered" evidence="1">
    <location>
        <begin position="29"/>
        <end position="156"/>
    </location>
</feature>
<protein>
    <submittedName>
        <fullName evidence="3">Uncharacterized protein</fullName>
    </submittedName>
</protein>
<feature type="compositionally biased region" description="Low complexity" evidence="1">
    <location>
        <begin position="178"/>
        <end position="189"/>
    </location>
</feature>
<evidence type="ECO:0000256" key="2">
    <source>
        <dbReference type="SAM" id="SignalP"/>
    </source>
</evidence>
<keyword evidence="2" id="KW-0732">Signal</keyword>
<gene>
    <name evidence="3" type="ORF">LMG27198_28240</name>
</gene>
<organism evidence="3 4">
    <name type="scientific">Methylocystis echinoides</name>
    <dbReference type="NCBI Taxonomy" id="29468"/>
    <lineage>
        <taxon>Bacteria</taxon>
        <taxon>Pseudomonadati</taxon>
        <taxon>Pseudomonadota</taxon>
        <taxon>Alphaproteobacteria</taxon>
        <taxon>Hyphomicrobiales</taxon>
        <taxon>Methylocystaceae</taxon>
        <taxon>Methylocystis</taxon>
    </lineage>
</organism>
<evidence type="ECO:0000256" key="1">
    <source>
        <dbReference type="SAM" id="MobiDB-lite"/>
    </source>
</evidence>
<feature type="signal peptide" evidence="2">
    <location>
        <begin position="1"/>
        <end position="31"/>
    </location>
</feature>
<feature type="compositionally biased region" description="Basic residues" evidence="1">
    <location>
        <begin position="128"/>
        <end position="139"/>
    </location>
</feature>
<feature type="compositionally biased region" description="Polar residues" evidence="1">
    <location>
        <begin position="32"/>
        <end position="42"/>
    </location>
</feature>
<reference evidence="3" key="1">
    <citation type="journal article" date="2023" name="Int. J. Syst. Evol. Microbiol.">
        <title>Methylocystis iwaonis sp. nov., a type II methane-oxidizing bacterium from surface soil of a rice paddy field in Japan, and emended description of the genus Methylocystis (ex Whittenbury et al. 1970) Bowman et al. 1993.</title>
        <authorList>
            <person name="Kaise H."/>
            <person name="Sawadogo J.B."/>
            <person name="Alam M.S."/>
            <person name="Ueno C."/>
            <person name="Dianou D."/>
            <person name="Shinjo R."/>
            <person name="Asakawa S."/>
        </authorList>
    </citation>
    <scope>NUCLEOTIDE SEQUENCE</scope>
    <source>
        <strain evidence="3">LMG27198</strain>
    </source>
</reference>
<dbReference type="EMBL" id="BSEC01000001">
    <property type="protein sequence ID" value="GLI93832.1"/>
    <property type="molecule type" value="Genomic_DNA"/>
</dbReference>
<keyword evidence="4" id="KW-1185">Reference proteome</keyword>
<feature type="compositionally biased region" description="Basic and acidic residues" evidence="1">
    <location>
        <begin position="103"/>
        <end position="112"/>
    </location>
</feature>
<proteinExistence type="predicted"/>
<dbReference type="RefSeq" id="WP_281803871.1">
    <property type="nucleotide sequence ID" value="NZ_BSEC01000001.1"/>
</dbReference>
<feature type="compositionally biased region" description="Low complexity" evidence="1">
    <location>
        <begin position="55"/>
        <end position="69"/>
    </location>
</feature>
<feature type="region of interest" description="Disordered" evidence="1">
    <location>
        <begin position="176"/>
        <end position="201"/>
    </location>
</feature>